<keyword evidence="6" id="KW-1185">Reference proteome</keyword>
<dbReference type="SUPFAM" id="SSF56276">
    <property type="entry name" value="S-adenosylmethionine decarboxylase"/>
    <property type="match status" value="1"/>
</dbReference>
<keyword evidence="3" id="KW-0745">Spermidine biosynthesis</keyword>
<evidence type="ECO:0000313" key="5">
    <source>
        <dbReference type="EMBL" id="KAH0872099.1"/>
    </source>
</evidence>
<dbReference type="Gene3D" id="3.60.90.10">
    <property type="entry name" value="S-adenosylmethionine decarboxylase"/>
    <property type="match status" value="1"/>
</dbReference>
<dbReference type="PANTHER" id="PTHR35727">
    <property type="entry name" value="BNAA05G33520D PROTEIN"/>
    <property type="match status" value="1"/>
</dbReference>
<sequence>MPPFLFEDGRVSGGFVHIWIEGIHNSESVNEIVMESKYGKKKSSSSSSSLFYEAPLGYSIEDVRPNGGIKKFKSLSTPTALLGHPEFSVSAWFPNFIVLSSYYKFRQQGDMALSAIGFEVTRSRPRSQLDKIHTPAACEIVSSLSNDHFDSCILSESSFFVYPYKVIIKTCGTTKLLLSIPPLLNLAG</sequence>
<comment type="similarity">
    <text evidence="2">Belongs to the eukaryotic AdoMetDC family.</text>
</comment>
<dbReference type="InterPro" id="IPR012511">
    <property type="entry name" value="AdoMetDC_leader"/>
</dbReference>
<evidence type="ECO:0000256" key="4">
    <source>
        <dbReference type="ARBA" id="ARBA00023115"/>
    </source>
</evidence>
<reference evidence="5 6" key="1">
    <citation type="submission" date="2021-05" db="EMBL/GenBank/DDBJ databases">
        <title>Genome Assembly of Synthetic Allotetraploid Brassica napus Reveals Homoeologous Exchanges between Subgenomes.</title>
        <authorList>
            <person name="Davis J.T."/>
        </authorList>
    </citation>
    <scope>NUCLEOTIDE SEQUENCE [LARGE SCALE GENOMIC DNA]</scope>
    <source>
        <strain evidence="6">cv. Da-Ae</strain>
        <tissue evidence="5">Seedling</tissue>
    </source>
</reference>
<evidence type="ECO:0000256" key="3">
    <source>
        <dbReference type="ARBA" id="ARBA00023066"/>
    </source>
</evidence>
<dbReference type="InterPro" id="IPR048283">
    <property type="entry name" value="AdoMetDC-like"/>
</dbReference>
<dbReference type="Pfam" id="PF01536">
    <property type="entry name" value="SAM_decarbox"/>
    <property type="match status" value="1"/>
</dbReference>
<proteinExistence type="inferred from homology"/>
<evidence type="ECO:0000256" key="1">
    <source>
        <dbReference type="ARBA" id="ARBA00004911"/>
    </source>
</evidence>
<dbReference type="EMBL" id="JAGKQM010000016">
    <property type="protein sequence ID" value="KAH0872099.1"/>
    <property type="molecule type" value="Genomic_DNA"/>
</dbReference>
<comment type="pathway">
    <text evidence="1">Amine and polyamine biosynthesis; S-adenosylmethioninamine biosynthesis; S-adenosylmethioninamine from S-adenosyl-L-methionine: step 1/1.</text>
</comment>
<dbReference type="InterPro" id="IPR016067">
    <property type="entry name" value="S-AdoMet_deCO2ase_core"/>
</dbReference>
<name>A0ABQ7YVY2_BRANA</name>
<comment type="caution">
    <text evidence="5">The sequence shown here is derived from an EMBL/GenBank/DDBJ whole genome shotgun (WGS) entry which is preliminary data.</text>
</comment>
<dbReference type="PANTHER" id="PTHR35727:SF5">
    <property type="entry name" value="S-ADENOSYL-L-METHIONINE DECARBOXYLASE LEADER PEPTIDE PROTEIN"/>
    <property type="match status" value="1"/>
</dbReference>
<gene>
    <name evidence="5" type="ORF">HID58_069461</name>
</gene>
<evidence type="ECO:0000256" key="2">
    <source>
        <dbReference type="ARBA" id="ARBA00008466"/>
    </source>
</evidence>
<keyword evidence="4" id="KW-0620">Polyamine biosynthesis</keyword>
<protein>
    <recommendedName>
        <fullName evidence="7">Adenosylmethionine decarboxylase</fullName>
    </recommendedName>
</protein>
<evidence type="ECO:0008006" key="7">
    <source>
        <dbReference type="Google" id="ProtNLM"/>
    </source>
</evidence>
<organism evidence="5 6">
    <name type="scientific">Brassica napus</name>
    <name type="common">Rape</name>
    <dbReference type="NCBI Taxonomy" id="3708"/>
    <lineage>
        <taxon>Eukaryota</taxon>
        <taxon>Viridiplantae</taxon>
        <taxon>Streptophyta</taxon>
        <taxon>Embryophyta</taxon>
        <taxon>Tracheophyta</taxon>
        <taxon>Spermatophyta</taxon>
        <taxon>Magnoliopsida</taxon>
        <taxon>eudicotyledons</taxon>
        <taxon>Gunneridae</taxon>
        <taxon>Pentapetalae</taxon>
        <taxon>rosids</taxon>
        <taxon>malvids</taxon>
        <taxon>Brassicales</taxon>
        <taxon>Brassicaceae</taxon>
        <taxon>Brassiceae</taxon>
        <taxon>Brassica</taxon>
    </lineage>
</organism>
<dbReference type="Proteomes" id="UP000824890">
    <property type="component" value="Unassembled WGS sequence"/>
</dbReference>
<dbReference type="Pfam" id="PF08132">
    <property type="entry name" value="AdoMetDC_leader"/>
    <property type="match status" value="1"/>
</dbReference>
<evidence type="ECO:0000313" key="6">
    <source>
        <dbReference type="Proteomes" id="UP000824890"/>
    </source>
</evidence>
<accession>A0ABQ7YVY2</accession>